<evidence type="ECO:0000256" key="5">
    <source>
        <dbReference type="ARBA" id="ARBA00023136"/>
    </source>
</evidence>
<dbReference type="EMBL" id="JMFG01000011">
    <property type="protein sequence ID" value="KDA54125.1"/>
    <property type="molecule type" value="Genomic_DNA"/>
</dbReference>
<feature type="domain" description="TonB-dependent transporter Oar-like beta-barrel" evidence="8">
    <location>
        <begin position="215"/>
        <end position="293"/>
    </location>
</feature>
<name>A0A062Y027_9BACT</name>
<sequence length="970" mass="108106">MGLFVTGAFAQTTGSIEGVVVDENNVPLPGVTVEATSPALQGTKVAVTDTQGKFRLVLLPPGSYTVKFTLSGFAPTEQTDIKVGLGRVVTLNVQMSSAFKEEVIVSGAAPTVDTKTAEVGVNLDKDFFTNLPIGRNYASVVRVAPGTGNDAAGVTVYGSTGAENAYYIDGINTTGVELGTQGKVLNFEFIQEVQVKTGGYQAEFGRTTGGMINVITKSGGNEFHGDVFGYYDSDAAQAKPAADVNYWASRLSRSYLVDGYTRKDFGFGLGGYFIKDTLWFYGSYDYVKNDEDRKVIQDFQALARQYNAHDYGFPAYGSIFTNSQTRDLWSAKFTYRLSQNHSFILSGFGDPSKTEGPIRGLAGNPDSFMGTVDEGGTDLVAKYEGVFGTNWVVNLLAGQHKEKSNEGGRGLNQVAFIEYSNPIYAQTGVVPVWDGFGFAQRQEFGRDVYKGDVSYFLNNFLGDHEFKFGAEFEDISVNNKNYNTGGQRIYGLCRGGYTGDGAQPCGREIYYRHRFFMRSFPSSRFAITNADILVPLVVDSKSENFAMYVQDTWRLTPNLTLNVGVRWEQQKLFNSEGKVNAKLNDEWAPRVGVVWDPKGDGTAKVFAHFGRFYETIPMDMVIRSFGKEITAFTYNYHGAREEDPSTRYNVACDPAVDAFRRCSILGHDFTPVDPNLQGQYIDEAVVGGEYEVMKDLAVGAKYIYRDLGRVIEDALGFDQGYYIGNPGRGLLRESWDMNYERSYPVPEPKRTFKGIELVARKRFSNNWGMIASYLWSKLEGNYDGTFQVSTGQLDPNLNSAFDYAEFQVNNKGYLSNDRRHQFKVDGYYVFPFNLTVGLSAYYRTGLPVTAMGYSIAYQNWEYYLSERGAFGRTDDEWEADLHLDYPVKFGGIQVKFLADVFNLFNRQGEVGRNMRYDLGEDYTPINYDTGAYEPPIKPGDADRPPTNPAFNTPNAWQSPRSLRLGVRISF</sequence>
<keyword evidence="5 7" id="KW-0472">Membrane</keyword>
<dbReference type="GO" id="GO:0044718">
    <property type="term" value="P:siderophore transmembrane transport"/>
    <property type="evidence" value="ECO:0007669"/>
    <property type="project" value="TreeGrafter"/>
</dbReference>
<dbReference type="Pfam" id="PF13620">
    <property type="entry name" value="CarboxypepD_reg"/>
    <property type="match status" value="1"/>
</dbReference>
<evidence type="ECO:0000256" key="6">
    <source>
        <dbReference type="ARBA" id="ARBA00023237"/>
    </source>
</evidence>
<dbReference type="Proteomes" id="UP000027284">
    <property type="component" value="Unassembled WGS sequence"/>
</dbReference>
<proteinExistence type="inferred from homology"/>
<evidence type="ECO:0000256" key="2">
    <source>
        <dbReference type="ARBA" id="ARBA00022448"/>
    </source>
</evidence>
<evidence type="ECO:0000256" key="3">
    <source>
        <dbReference type="ARBA" id="ARBA00022452"/>
    </source>
</evidence>
<dbReference type="SUPFAM" id="SSF49464">
    <property type="entry name" value="Carboxypeptidase regulatory domain-like"/>
    <property type="match status" value="1"/>
</dbReference>
<comment type="subcellular location">
    <subcellularLocation>
        <location evidence="1 7">Cell outer membrane</location>
        <topology evidence="1 7">Multi-pass membrane protein</topology>
    </subcellularLocation>
</comment>
<evidence type="ECO:0000256" key="7">
    <source>
        <dbReference type="PROSITE-ProRule" id="PRU01360"/>
    </source>
</evidence>
<accession>A0A062Y027</accession>
<dbReference type="STRING" id="1312852.EG19_00745"/>
<keyword evidence="3 7" id="KW-1134">Transmembrane beta strand</keyword>
<feature type="domain" description="TonB-dependent transporter Oar-like beta-barrel" evidence="8">
    <location>
        <begin position="321"/>
        <end position="832"/>
    </location>
</feature>
<reference evidence="9 10" key="1">
    <citation type="submission" date="2014-04" db="EMBL/GenBank/DDBJ databases">
        <title>The Genome Sequence of Thermoanaerobaculum aquaticum MP-01, The First Cultivated Group 23 Acidobacterium.</title>
        <authorList>
            <person name="Stamps B.W."/>
            <person name="Losey N.A."/>
            <person name="Lawson P.A."/>
            <person name="Stevenson B.S."/>
        </authorList>
    </citation>
    <scope>NUCLEOTIDE SEQUENCE [LARGE SCALE GENOMIC DNA]</scope>
    <source>
        <strain evidence="9 10">MP-01</strain>
    </source>
</reference>
<organism evidence="9 10">
    <name type="scientific">Thermoanaerobaculum aquaticum</name>
    <dbReference type="NCBI Taxonomy" id="1312852"/>
    <lineage>
        <taxon>Bacteria</taxon>
        <taxon>Pseudomonadati</taxon>
        <taxon>Acidobacteriota</taxon>
        <taxon>Thermoanaerobaculia</taxon>
        <taxon>Thermoanaerobaculales</taxon>
        <taxon>Thermoanaerobaculaceae</taxon>
        <taxon>Thermoanaerobaculum</taxon>
    </lineage>
</organism>
<comment type="similarity">
    <text evidence="7">Belongs to the TonB-dependent receptor family.</text>
</comment>
<dbReference type="InterPro" id="IPR037066">
    <property type="entry name" value="Plug_dom_sf"/>
</dbReference>
<keyword evidence="6 7" id="KW-0998">Cell outer membrane</keyword>
<evidence type="ECO:0000313" key="10">
    <source>
        <dbReference type="Proteomes" id="UP000027284"/>
    </source>
</evidence>
<dbReference type="GO" id="GO:0009279">
    <property type="term" value="C:cell outer membrane"/>
    <property type="evidence" value="ECO:0007669"/>
    <property type="project" value="UniProtKB-SubCell"/>
</dbReference>
<keyword evidence="4 7" id="KW-0812">Transmembrane</keyword>
<dbReference type="Gene3D" id="2.40.170.20">
    <property type="entry name" value="TonB-dependent receptor, beta-barrel domain"/>
    <property type="match status" value="1"/>
</dbReference>
<evidence type="ECO:0000259" key="8">
    <source>
        <dbReference type="Pfam" id="PF25183"/>
    </source>
</evidence>
<dbReference type="Gene3D" id="2.170.130.10">
    <property type="entry name" value="TonB-dependent receptor, plug domain"/>
    <property type="match status" value="1"/>
</dbReference>
<evidence type="ECO:0000256" key="1">
    <source>
        <dbReference type="ARBA" id="ARBA00004571"/>
    </source>
</evidence>
<dbReference type="InterPro" id="IPR057601">
    <property type="entry name" value="Oar-like_b-barrel"/>
</dbReference>
<dbReference type="OrthoDB" id="97893at2"/>
<comment type="caution">
    <text evidence="9">The sequence shown here is derived from an EMBL/GenBank/DDBJ whole genome shotgun (WGS) entry which is preliminary data.</text>
</comment>
<evidence type="ECO:0000256" key="4">
    <source>
        <dbReference type="ARBA" id="ARBA00022692"/>
    </source>
</evidence>
<dbReference type="InterPro" id="IPR036942">
    <property type="entry name" value="Beta-barrel_TonB_sf"/>
</dbReference>
<dbReference type="GO" id="GO:0015344">
    <property type="term" value="F:siderophore uptake transmembrane transporter activity"/>
    <property type="evidence" value="ECO:0007669"/>
    <property type="project" value="TreeGrafter"/>
</dbReference>
<dbReference type="PANTHER" id="PTHR30069:SF46">
    <property type="entry name" value="OAR PROTEIN"/>
    <property type="match status" value="1"/>
</dbReference>
<dbReference type="AlphaFoldDB" id="A0A062Y027"/>
<dbReference type="PANTHER" id="PTHR30069">
    <property type="entry name" value="TONB-DEPENDENT OUTER MEMBRANE RECEPTOR"/>
    <property type="match status" value="1"/>
</dbReference>
<dbReference type="PROSITE" id="PS52016">
    <property type="entry name" value="TONB_DEPENDENT_REC_3"/>
    <property type="match status" value="1"/>
</dbReference>
<protein>
    <recommendedName>
        <fullName evidence="8">TonB-dependent transporter Oar-like beta-barrel domain-containing protein</fullName>
    </recommendedName>
</protein>
<dbReference type="RefSeq" id="WP_038048157.1">
    <property type="nucleotide sequence ID" value="NZ_JMFG01000011.1"/>
</dbReference>
<dbReference type="Pfam" id="PF25183">
    <property type="entry name" value="OMP_b-brl_4"/>
    <property type="match status" value="2"/>
</dbReference>
<keyword evidence="2 7" id="KW-0813">Transport</keyword>
<dbReference type="Gene3D" id="2.60.40.1120">
    <property type="entry name" value="Carboxypeptidase-like, regulatory domain"/>
    <property type="match status" value="1"/>
</dbReference>
<keyword evidence="10" id="KW-1185">Reference proteome</keyword>
<dbReference type="InterPro" id="IPR039426">
    <property type="entry name" value="TonB-dep_rcpt-like"/>
</dbReference>
<evidence type="ECO:0000313" key="9">
    <source>
        <dbReference type="EMBL" id="KDA54125.1"/>
    </source>
</evidence>
<dbReference type="SUPFAM" id="SSF56935">
    <property type="entry name" value="Porins"/>
    <property type="match status" value="1"/>
</dbReference>
<gene>
    <name evidence="9" type="ORF">EG19_00745</name>
</gene>
<dbReference type="InterPro" id="IPR008969">
    <property type="entry name" value="CarboxyPept-like_regulatory"/>
</dbReference>